<organism evidence="1">
    <name type="scientific">marine metagenome</name>
    <dbReference type="NCBI Taxonomy" id="408172"/>
    <lineage>
        <taxon>unclassified sequences</taxon>
        <taxon>metagenomes</taxon>
        <taxon>ecological metagenomes</taxon>
    </lineage>
</organism>
<proteinExistence type="predicted"/>
<protein>
    <recommendedName>
        <fullName evidence="2">Homogentisate 1,2-dioxygenase</fullName>
    </recommendedName>
</protein>
<accession>A0A381YTR4</accession>
<dbReference type="AlphaFoldDB" id="A0A381YTR4"/>
<sequence length="97" mass="11183">MPFYQKRGQIPNKRHIQFRDNSGNLYWEELISREGFSHMYSNVYHIHPPTAVETVGELKKNDLVAADQPHSHHHLRTAGLKSNGDAISSRIPLFFNS</sequence>
<dbReference type="EMBL" id="UINC01019040">
    <property type="protein sequence ID" value="SVA80426.1"/>
    <property type="molecule type" value="Genomic_DNA"/>
</dbReference>
<feature type="non-terminal residue" evidence="1">
    <location>
        <position position="97"/>
    </location>
</feature>
<name>A0A381YTR4_9ZZZZ</name>
<reference evidence="1" key="1">
    <citation type="submission" date="2018-05" db="EMBL/GenBank/DDBJ databases">
        <authorList>
            <person name="Lanie J.A."/>
            <person name="Ng W.-L."/>
            <person name="Kazmierczak K.M."/>
            <person name="Andrzejewski T.M."/>
            <person name="Davidsen T.M."/>
            <person name="Wayne K.J."/>
            <person name="Tettelin H."/>
            <person name="Glass J.I."/>
            <person name="Rusch D."/>
            <person name="Podicherti R."/>
            <person name="Tsui H.-C.T."/>
            <person name="Winkler M.E."/>
        </authorList>
    </citation>
    <scope>NUCLEOTIDE SEQUENCE</scope>
</reference>
<evidence type="ECO:0000313" key="1">
    <source>
        <dbReference type="EMBL" id="SVA80426.1"/>
    </source>
</evidence>
<evidence type="ECO:0008006" key="2">
    <source>
        <dbReference type="Google" id="ProtNLM"/>
    </source>
</evidence>
<gene>
    <name evidence="1" type="ORF">METZ01_LOCUS133280</name>
</gene>